<reference evidence="1 2" key="1">
    <citation type="submission" date="2014-03" db="EMBL/GenBank/DDBJ databases">
        <title>Sequencing and Comparison of Genomes and Transcriptome Profiles of Human Ehrlichiosis Agents.</title>
        <authorList>
            <person name="Lin M."/>
            <person name="Daugherty S.C."/>
            <person name="Nagaraj S."/>
            <person name="Cheng Z."/>
            <person name="Xiong Q."/>
            <person name="Lin F.-Y."/>
            <person name="Sengamalay N."/>
            <person name="Ott S."/>
            <person name="Godinez A."/>
            <person name="Tallon L.J."/>
            <person name="Sadzewicz L."/>
            <person name="Fraser C.M."/>
            <person name="Dunning Hotopp J.C."/>
            <person name="Rikihisa Y."/>
        </authorList>
    </citation>
    <scope>NUCLEOTIDE SEQUENCE [LARGE SCALE GENOMIC DNA]</scope>
    <source>
        <strain evidence="1 2">HF</strain>
    </source>
</reference>
<evidence type="ECO:0000313" key="1">
    <source>
        <dbReference type="EMBL" id="AHX04970.1"/>
    </source>
</evidence>
<dbReference type="HOGENOM" id="CLU_193616_0_0_5"/>
<dbReference type="Proteomes" id="UP000023762">
    <property type="component" value="Chromosome"/>
</dbReference>
<protein>
    <submittedName>
        <fullName evidence="1">Uncharacterized protein</fullName>
    </submittedName>
</protein>
<dbReference type="EMBL" id="CP007474">
    <property type="protein sequence ID" value="AHX04970.1"/>
    <property type="molecule type" value="Genomic_DNA"/>
</dbReference>
<accession>X5H4H3</accession>
<gene>
    <name evidence="1" type="ORF">EHF_0099</name>
</gene>
<dbReference type="AlphaFoldDB" id="X5H4H3"/>
<dbReference type="KEGG" id="ehh:EHF_0099"/>
<proteinExistence type="predicted"/>
<evidence type="ECO:0000313" key="2">
    <source>
        <dbReference type="Proteomes" id="UP000023762"/>
    </source>
</evidence>
<dbReference type="STRING" id="391036.EHF_0099"/>
<keyword evidence="2" id="KW-1185">Reference proteome</keyword>
<name>X5H4H3_9RICK</name>
<sequence>MKHFAYLLVEIIKLDIIEIIEDAHTSTDKFTCITNDVSKTLSTSVMKNFDIGSLSKITNIDKSPDIAKADIPNNNHLRHNFIL</sequence>
<organism evidence="1 2">
    <name type="scientific">Ehrlichia japonica</name>
    <dbReference type="NCBI Taxonomy" id="391036"/>
    <lineage>
        <taxon>Bacteria</taxon>
        <taxon>Pseudomonadati</taxon>
        <taxon>Pseudomonadota</taxon>
        <taxon>Alphaproteobacteria</taxon>
        <taxon>Rickettsiales</taxon>
        <taxon>Anaplasmataceae</taxon>
        <taxon>Ehrlichia</taxon>
    </lineage>
</organism>